<dbReference type="OrthoDB" id="9798855at2"/>
<dbReference type="PATRIC" id="fig|111105.18.peg.1291"/>
<dbReference type="Pfam" id="PF00076">
    <property type="entry name" value="RRM_1"/>
    <property type="match status" value="1"/>
</dbReference>
<dbReference type="GeneID" id="57240660"/>
<dbReference type="InterPro" id="IPR012677">
    <property type="entry name" value="Nucleotide-bd_a/b_plait_sf"/>
</dbReference>
<dbReference type="SUPFAM" id="SSF54928">
    <property type="entry name" value="RNA-binding domain, RBD"/>
    <property type="match status" value="1"/>
</dbReference>
<evidence type="ECO:0000259" key="2">
    <source>
        <dbReference type="PROSITE" id="PS50102"/>
    </source>
</evidence>
<dbReference type="InterPro" id="IPR048289">
    <property type="entry name" value="RRM2_NsCP33-like"/>
</dbReference>
<evidence type="ECO:0000313" key="4">
    <source>
        <dbReference type="Proteomes" id="UP000030130"/>
    </source>
</evidence>
<sequence length="97" mass="11556">MSMNIYVGNLNYRVREEDLTGLLQQYGVVTNARVITDRETGRSRGFGFVEMEDENDARRAIEELFDQEFQGRKLIVKEALERPERAPRRTFRHEDRY</sequence>
<dbReference type="InterPro" id="IPR035979">
    <property type="entry name" value="RBD_domain_sf"/>
</dbReference>
<dbReference type="CDD" id="cd21608">
    <property type="entry name" value="RRM2_NsCP33_like"/>
    <property type="match status" value="1"/>
</dbReference>
<organism evidence="3 4">
    <name type="scientific">Porphyromonas gulae</name>
    <dbReference type="NCBI Taxonomy" id="111105"/>
    <lineage>
        <taxon>Bacteria</taxon>
        <taxon>Pseudomonadati</taxon>
        <taxon>Bacteroidota</taxon>
        <taxon>Bacteroidia</taxon>
        <taxon>Bacteroidales</taxon>
        <taxon>Porphyromonadaceae</taxon>
        <taxon>Porphyromonas</taxon>
    </lineage>
</organism>
<evidence type="ECO:0000256" key="1">
    <source>
        <dbReference type="ARBA" id="ARBA00022884"/>
    </source>
</evidence>
<dbReference type="eggNOG" id="COG0724">
    <property type="taxonomic scope" value="Bacteria"/>
</dbReference>
<accession>A0A099WQY1</accession>
<dbReference type="SMART" id="SM00360">
    <property type="entry name" value="RRM"/>
    <property type="match status" value="1"/>
</dbReference>
<feature type="domain" description="RRM" evidence="2">
    <location>
        <begin position="3"/>
        <end position="81"/>
    </location>
</feature>
<dbReference type="STRING" id="111105.HR09_02375"/>
<dbReference type="InterPro" id="IPR052462">
    <property type="entry name" value="SLIRP/GR-RBP-like"/>
</dbReference>
<dbReference type="PANTHER" id="PTHR48027">
    <property type="entry name" value="HETEROGENEOUS NUCLEAR RIBONUCLEOPROTEIN 87F-RELATED"/>
    <property type="match status" value="1"/>
</dbReference>
<dbReference type="Gene3D" id="3.30.70.330">
    <property type="match status" value="1"/>
</dbReference>
<proteinExistence type="predicted"/>
<name>A0A099WQY1_9PORP</name>
<dbReference type="GO" id="GO:0003723">
    <property type="term" value="F:RNA binding"/>
    <property type="evidence" value="ECO:0007669"/>
    <property type="project" value="UniProtKB-KW"/>
</dbReference>
<comment type="caution">
    <text evidence="3">The sequence shown here is derived from an EMBL/GenBank/DDBJ whole genome shotgun (WGS) entry which is preliminary data.</text>
</comment>
<dbReference type="EMBL" id="JRAI01000071">
    <property type="protein sequence ID" value="KGN84449.1"/>
    <property type="molecule type" value="Genomic_DNA"/>
</dbReference>
<evidence type="ECO:0000313" key="3">
    <source>
        <dbReference type="EMBL" id="KGN84449.1"/>
    </source>
</evidence>
<dbReference type="PROSITE" id="PS50102">
    <property type="entry name" value="RRM"/>
    <property type="match status" value="1"/>
</dbReference>
<keyword evidence="1" id="KW-0694">RNA-binding</keyword>
<dbReference type="InterPro" id="IPR000504">
    <property type="entry name" value="RRM_dom"/>
</dbReference>
<protein>
    <submittedName>
        <fullName evidence="3">RNA-binding protein</fullName>
    </submittedName>
</protein>
<reference evidence="3 4" key="1">
    <citation type="submission" date="2014-08" db="EMBL/GenBank/DDBJ databases">
        <title>Porphyromonas gulae strain:COT-052_OH1451 Genome sequencing.</title>
        <authorList>
            <person name="Wallis C."/>
            <person name="Deusch O."/>
            <person name="O'Flynn C."/>
            <person name="Davis I."/>
            <person name="Jospin G."/>
            <person name="Darling A.E."/>
            <person name="Coil D.A."/>
            <person name="Alexiev A."/>
            <person name="Horsfall A."/>
            <person name="Kirkwood N."/>
            <person name="Harris S."/>
            <person name="Eisen J.A."/>
        </authorList>
    </citation>
    <scope>NUCLEOTIDE SEQUENCE [LARGE SCALE GENOMIC DNA]</scope>
    <source>
        <strain evidence="4">COT-052 OH1451</strain>
    </source>
</reference>
<gene>
    <name evidence="3" type="ORF">HR08_08930</name>
</gene>
<dbReference type="AlphaFoldDB" id="A0A099WQY1"/>
<dbReference type="RefSeq" id="WP_039419762.1">
    <property type="nucleotide sequence ID" value="NZ_JASBZW010000003.1"/>
</dbReference>
<dbReference type="Proteomes" id="UP000030130">
    <property type="component" value="Unassembled WGS sequence"/>
</dbReference>